<comment type="caution">
    <text evidence="3">The sequence shown here is derived from an EMBL/GenBank/DDBJ whole genome shotgun (WGS) entry which is preliminary data.</text>
</comment>
<evidence type="ECO:0000256" key="1">
    <source>
        <dbReference type="ARBA" id="ARBA00023125"/>
    </source>
</evidence>
<dbReference type="Gene3D" id="1.10.260.40">
    <property type="entry name" value="lambda repressor-like DNA-binding domains"/>
    <property type="match status" value="1"/>
</dbReference>
<dbReference type="PROSITE" id="PS50943">
    <property type="entry name" value="HTH_CROC1"/>
    <property type="match status" value="1"/>
</dbReference>
<dbReference type="RefSeq" id="WP_167921007.1">
    <property type="nucleotide sequence ID" value="NZ_JAATIT010000002.1"/>
</dbReference>
<dbReference type="PANTHER" id="PTHR46558:SF13">
    <property type="entry name" value="HTH-TYPE TRANSCRIPTIONAL REGULATOR IMMR"/>
    <property type="match status" value="1"/>
</dbReference>
<feature type="domain" description="HTH cro/C1-type" evidence="2">
    <location>
        <begin position="127"/>
        <end position="181"/>
    </location>
</feature>
<protein>
    <submittedName>
        <fullName evidence="3">Transcriptional regulator with XRE-family HTH domain</fullName>
    </submittedName>
</protein>
<reference evidence="3 4" key="1">
    <citation type="submission" date="2020-03" db="EMBL/GenBank/DDBJ databases">
        <title>Genomic Encyclopedia of Type Strains, Phase IV (KMG-IV): sequencing the most valuable type-strain genomes for metagenomic binning, comparative biology and taxonomic classification.</title>
        <authorList>
            <person name="Goeker M."/>
        </authorList>
    </citation>
    <scope>NUCLEOTIDE SEQUENCE [LARGE SCALE GENOMIC DNA]</scope>
    <source>
        <strain evidence="3 4">DSM 25229</strain>
    </source>
</reference>
<dbReference type="PANTHER" id="PTHR46558">
    <property type="entry name" value="TRACRIPTIONAL REGULATORY PROTEIN-RELATED-RELATED"/>
    <property type="match status" value="1"/>
</dbReference>
<dbReference type="Pfam" id="PF01381">
    <property type="entry name" value="HTH_3"/>
    <property type="match status" value="1"/>
</dbReference>
<name>A0A7X6B9I7_9SPHN</name>
<sequence>MPVLATFSNTGEEGAAQRLRLSHESSAGVRGDVIVHCLASGSALLESDRAWVIGEQIDFNFADSAIGIVFWTSGKLAICVFDQAISDATLALEILSGAIGPELITSGYFPELRFHAQAEGSGFAERLYRLRVERGLKQLDIAEKLRVSTAAVSGWESGRSVPRGSRWAELAEYLGVQLAELIGDDSNDLRKLVATSRIDIARLARTTPDKIRISLDL</sequence>
<evidence type="ECO:0000313" key="4">
    <source>
        <dbReference type="Proteomes" id="UP000535078"/>
    </source>
</evidence>
<evidence type="ECO:0000313" key="3">
    <source>
        <dbReference type="EMBL" id="NJB89523.1"/>
    </source>
</evidence>
<dbReference type="EMBL" id="JAATIT010000002">
    <property type="protein sequence ID" value="NJB89523.1"/>
    <property type="molecule type" value="Genomic_DNA"/>
</dbReference>
<dbReference type="CDD" id="cd00093">
    <property type="entry name" value="HTH_XRE"/>
    <property type="match status" value="1"/>
</dbReference>
<dbReference type="Proteomes" id="UP000535078">
    <property type="component" value="Unassembled WGS sequence"/>
</dbReference>
<organism evidence="3 4">
    <name type="scientific">Sphingopyxis italica</name>
    <dbReference type="NCBI Taxonomy" id="1129133"/>
    <lineage>
        <taxon>Bacteria</taxon>
        <taxon>Pseudomonadati</taxon>
        <taxon>Pseudomonadota</taxon>
        <taxon>Alphaproteobacteria</taxon>
        <taxon>Sphingomonadales</taxon>
        <taxon>Sphingomonadaceae</taxon>
        <taxon>Sphingopyxis</taxon>
    </lineage>
</organism>
<proteinExistence type="predicted"/>
<gene>
    <name evidence="3" type="ORF">GGR90_001698</name>
</gene>
<accession>A0A7X6B9I7</accession>
<dbReference type="InterPro" id="IPR010982">
    <property type="entry name" value="Lambda_DNA-bd_dom_sf"/>
</dbReference>
<keyword evidence="1" id="KW-0238">DNA-binding</keyword>
<dbReference type="GO" id="GO:0003677">
    <property type="term" value="F:DNA binding"/>
    <property type="evidence" value="ECO:0007669"/>
    <property type="project" value="UniProtKB-KW"/>
</dbReference>
<dbReference type="AlphaFoldDB" id="A0A7X6B9I7"/>
<dbReference type="SUPFAM" id="SSF47413">
    <property type="entry name" value="lambda repressor-like DNA-binding domains"/>
    <property type="match status" value="1"/>
</dbReference>
<evidence type="ECO:0000259" key="2">
    <source>
        <dbReference type="PROSITE" id="PS50943"/>
    </source>
</evidence>
<dbReference type="SMART" id="SM00530">
    <property type="entry name" value="HTH_XRE"/>
    <property type="match status" value="1"/>
</dbReference>
<keyword evidence="4" id="KW-1185">Reference proteome</keyword>
<dbReference type="InterPro" id="IPR001387">
    <property type="entry name" value="Cro/C1-type_HTH"/>
</dbReference>